<comment type="subcellular location">
    <subcellularLocation>
        <location evidence="1">Nucleus</location>
    </subcellularLocation>
</comment>
<dbReference type="Gene3D" id="1.10.8.60">
    <property type="match status" value="1"/>
</dbReference>
<organism evidence="9 10">
    <name type="scientific">Filobasidium floriforme</name>
    <dbReference type="NCBI Taxonomy" id="5210"/>
    <lineage>
        <taxon>Eukaryota</taxon>
        <taxon>Fungi</taxon>
        <taxon>Dikarya</taxon>
        <taxon>Basidiomycota</taxon>
        <taxon>Agaricomycotina</taxon>
        <taxon>Tremellomycetes</taxon>
        <taxon>Filobasidiales</taxon>
        <taxon>Filobasidiaceae</taxon>
        <taxon>Filobasidium</taxon>
    </lineage>
</organism>
<evidence type="ECO:0000256" key="1">
    <source>
        <dbReference type="ARBA" id="ARBA00004123"/>
    </source>
</evidence>
<evidence type="ECO:0000313" key="10">
    <source>
        <dbReference type="Proteomes" id="UP000812966"/>
    </source>
</evidence>
<dbReference type="SUPFAM" id="SSF52540">
    <property type="entry name" value="P-loop containing nucleoside triphosphate hydrolases"/>
    <property type="match status" value="1"/>
</dbReference>
<evidence type="ECO:0000256" key="5">
    <source>
        <dbReference type="ARBA" id="ARBA00022840"/>
    </source>
</evidence>
<dbReference type="GO" id="GO:0003689">
    <property type="term" value="F:DNA clamp loader activity"/>
    <property type="evidence" value="ECO:0007669"/>
    <property type="project" value="TreeGrafter"/>
</dbReference>
<proteinExistence type="inferred from homology"/>
<evidence type="ECO:0000256" key="8">
    <source>
        <dbReference type="SAM" id="MobiDB-lite"/>
    </source>
</evidence>
<reference evidence="9" key="1">
    <citation type="submission" date="2020-04" db="EMBL/GenBank/DDBJ databases">
        <title>Analysis of mating type loci in Filobasidium floriforme.</title>
        <authorList>
            <person name="Nowrousian M."/>
        </authorList>
    </citation>
    <scope>NUCLEOTIDE SEQUENCE</scope>
    <source>
        <strain evidence="9">CBS 6242</strain>
    </source>
</reference>
<dbReference type="EMBL" id="JABELV010000083">
    <property type="protein sequence ID" value="KAG7531755.1"/>
    <property type="molecule type" value="Genomic_DNA"/>
</dbReference>
<evidence type="ECO:0000256" key="2">
    <source>
        <dbReference type="ARBA" id="ARBA00006168"/>
    </source>
</evidence>
<evidence type="ECO:0000256" key="7">
    <source>
        <dbReference type="ARBA" id="ARBA00023306"/>
    </source>
</evidence>
<dbReference type="GO" id="GO:0006281">
    <property type="term" value="P:DNA repair"/>
    <property type="evidence" value="ECO:0007669"/>
    <property type="project" value="InterPro"/>
</dbReference>
<keyword evidence="10" id="KW-1185">Reference proteome</keyword>
<keyword evidence="7" id="KW-0131">Cell cycle</keyword>
<feature type="region of interest" description="Disordered" evidence="8">
    <location>
        <begin position="314"/>
        <end position="335"/>
    </location>
</feature>
<dbReference type="GO" id="GO:0005524">
    <property type="term" value="F:ATP binding"/>
    <property type="evidence" value="ECO:0007669"/>
    <property type="project" value="UniProtKB-KW"/>
</dbReference>
<dbReference type="InterPro" id="IPR027417">
    <property type="entry name" value="P-loop_NTPase"/>
</dbReference>
<dbReference type="Pfam" id="PF03215">
    <property type="entry name" value="Rad17"/>
    <property type="match status" value="1"/>
</dbReference>
<dbReference type="AlphaFoldDB" id="A0A8K0JJK1"/>
<keyword evidence="4" id="KW-0227">DNA damage</keyword>
<dbReference type="OrthoDB" id="10265971at2759"/>
<gene>
    <name evidence="9" type="ORF">FFLO_04124</name>
</gene>
<comment type="similarity">
    <text evidence="2">Belongs to the rad17/RAD24 family.</text>
</comment>
<evidence type="ECO:0000256" key="4">
    <source>
        <dbReference type="ARBA" id="ARBA00022763"/>
    </source>
</evidence>
<dbReference type="InterPro" id="IPR004582">
    <property type="entry name" value="Checkpoint_prot_Rad17_Rad24"/>
</dbReference>
<keyword evidence="5" id="KW-0067">ATP-binding</keyword>
<accession>A0A8K0JJK1</accession>
<sequence length="595" mass="65021">MDEREGSQPSSMWADRYAPTTIADLAPSKTRISQVKSWLEEALYGRPAGLDVGVNFSKQAAERVRKYRRILLLTGPAGVGKSTSVRAIAGEMGVEVIEWNEGFEDWGFRGDVERESLTSKLITFLSRNSYSSLPIAGIEDSRPSMSSQTPATGSTTYPRLLLITSLPNLSHYPTRQAFHGALLDFTRDYSSNSSPLVVVIPDVGHSGAAEEPWSARGGADSSSDGAWDLKSVVGEAVLASPAVTTIDFLSMAPTFITKALKRVLGLAIPIASDRPSNDVVQLIAQTSNGDLRSAVNSLEMLMKTSSAALTSAVSGKTALPKKGKGSRGGGKGKVSGSKEMQILLNQIARREQSLGLFHALGKVLYNKRIGETSEDGDDDGLARAKEAEYLATNPLPNHLRRHSRPRYENDFEELLSTAPVDTATFMLWIHQNMPQFCADIDELDECLEAICDADRMKTDDDLWQRSSQAIAYAFHVAVRGVVAGLPAPVPKNHQKMFKPDFFRWIKSGKLNQATLADITRWLARAGESAQPRDSLDGMWEPADNQEDVSTNTYRGQRSNAVLATEFLPMIRLLKRRGHGKSTGTARLVAPPNMKR</sequence>
<dbReference type="PANTHER" id="PTHR12172">
    <property type="entry name" value="CELL CYCLE CHECKPOINT PROTEIN RAD17"/>
    <property type="match status" value="1"/>
</dbReference>
<evidence type="ECO:0000256" key="3">
    <source>
        <dbReference type="ARBA" id="ARBA00022741"/>
    </source>
</evidence>
<keyword evidence="6" id="KW-0539">Nucleus</keyword>
<dbReference type="GO" id="GO:0000077">
    <property type="term" value="P:DNA damage checkpoint signaling"/>
    <property type="evidence" value="ECO:0007669"/>
    <property type="project" value="TreeGrafter"/>
</dbReference>
<comment type="caution">
    <text evidence="9">The sequence shown here is derived from an EMBL/GenBank/DDBJ whole genome shotgun (WGS) entry which is preliminary data.</text>
</comment>
<dbReference type="PANTHER" id="PTHR12172:SF0">
    <property type="entry name" value="CELL CYCLE CHECKPOINT PROTEIN RAD17"/>
    <property type="match status" value="1"/>
</dbReference>
<dbReference type="GO" id="GO:0033314">
    <property type="term" value="P:mitotic DNA replication checkpoint signaling"/>
    <property type="evidence" value="ECO:0007669"/>
    <property type="project" value="TreeGrafter"/>
</dbReference>
<name>A0A8K0JJK1_9TREE</name>
<evidence type="ECO:0000256" key="6">
    <source>
        <dbReference type="ARBA" id="ARBA00023242"/>
    </source>
</evidence>
<evidence type="ECO:0000313" key="9">
    <source>
        <dbReference type="EMBL" id="KAG7531755.1"/>
    </source>
</evidence>
<dbReference type="GO" id="GO:0003682">
    <property type="term" value="F:chromatin binding"/>
    <property type="evidence" value="ECO:0007669"/>
    <property type="project" value="TreeGrafter"/>
</dbReference>
<dbReference type="Gene3D" id="3.40.50.300">
    <property type="entry name" value="P-loop containing nucleotide triphosphate hydrolases"/>
    <property type="match status" value="1"/>
</dbReference>
<dbReference type="Proteomes" id="UP000812966">
    <property type="component" value="Unassembled WGS sequence"/>
</dbReference>
<protein>
    <submittedName>
        <fullName evidence="9">Uncharacterized protein</fullName>
    </submittedName>
</protein>
<dbReference type="GO" id="GO:0005634">
    <property type="term" value="C:nucleus"/>
    <property type="evidence" value="ECO:0007669"/>
    <property type="project" value="UniProtKB-SubCell"/>
</dbReference>
<keyword evidence="3" id="KW-0547">Nucleotide-binding</keyword>